<dbReference type="HOGENOM" id="CLU_661289_0_0_1"/>
<dbReference type="GeneID" id="17282694"/>
<reference evidence="2" key="1">
    <citation type="journal article" date="2013" name="Nature">
        <title>Pan genome of the phytoplankton Emiliania underpins its global distribution.</title>
        <authorList>
            <person name="Read B.A."/>
            <person name="Kegel J."/>
            <person name="Klute M.J."/>
            <person name="Kuo A."/>
            <person name="Lefebvre S.C."/>
            <person name="Maumus F."/>
            <person name="Mayer C."/>
            <person name="Miller J."/>
            <person name="Monier A."/>
            <person name="Salamov A."/>
            <person name="Young J."/>
            <person name="Aguilar M."/>
            <person name="Claverie J.M."/>
            <person name="Frickenhaus S."/>
            <person name="Gonzalez K."/>
            <person name="Herman E.K."/>
            <person name="Lin Y.C."/>
            <person name="Napier J."/>
            <person name="Ogata H."/>
            <person name="Sarno A.F."/>
            <person name="Shmutz J."/>
            <person name="Schroeder D."/>
            <person name="de Vargas C."/>
            <person name="Verret F."/>
            <person name="von Dassow P."/>
            <person name="Valentin K."/>
            <person name="Van de Peer Y."/>
            <person name="Wheeler G."/>
            <person name="Dacks J.B."/>
            <person name="Delwiche C.F."/>
            <person name="Dyhrman S.T."/>
            <person name="Glockner G."/>
            <person name="John U."/>
            <person name="Richards T."/>
            <person name="Worden A.Z."/>
            <person name="Zhang X."/>
            <person name="Grigoriev I.V."/>
            <person name="Allen A.E."/>
            <person name="Bidle K."/>
            <person name="Borodovsky M."/>
            <person name="Bowler C."/>
            <person name="Brownlee C."/>
            <person name="Cock J.M."/>
            <person name="Elias M."/>
            <person name="Gladyshev V.N."/>
            <person name="Groth M."/>
            <person name="Guda C."/>
            <person name="Hadaegh A."/>
            <person name="Iglesias-Rodriguez M.D."/>
            <person name="Jenkins J."/>
            <person name="Jones B.M."/>
            <person name="Lawson T."/>
            <person name="Leese F."/>
            <person name="Lindquist E."/>
            <person name="Lobanov A."/>
            <person name="Lomsadze A."/>
            <person name="Malik S.B."/>
            <person name="Marsh M.E."/>
            <person name="Mackinder L."/>
            <person name="Mock T."/>
            <person name="Mueller-Roeber B."/>
            <person name="Pagarete A."/>
            <person name="Parker M."/>
            <person name="Probert I."/>
            <person name="Quesneville H."/>
            <person name="Raines C."/>
            <person name="Rensing S.A."/>
            <person name="Riano-Pachon D.M."/>
            <person name="Richier S."/>
            <person name="Rokitta S."/>
            <person name="Shiraiwa Y."/>
            <person name="Soanes D.M."/>
            <person name="van der Giezen M."/>
            <person name="Wahlund T.M."/>
            <person name="Williams B."/>
            <person name="Wilson W."/>
            <person name="Wolfe G."/>
            <person name="Wurch L.L."/>
        </authorList>
    </citation>
    <scope>NUCLEOTIDE SEQUENCE</scope>
</reference>
<dbReference type="KEGG" id="ehx:EMIHUDRAFT_225607"/>
<evidence type="ECO:0000313" key="1">
    <source>
        <dbReference type="EnsemblProtists" id="EOD37424"/>
    </source>
</evidence>
<reference evidence="1" key="2">
    <citation type="submission" date="2024-10" db="UniProtKB">
        <authorList>
            <consortium name="EnsemblProtists"/>
        </authorList>
    </citation>
    <scope>IDENTIFICATION</scope>
</reference>
<protein>
    <submittedName>
        <fullName evidence="1">Uncharacterized protein</fullName>
    </submittedName>
</protein>
<organism evidence="1 2">
    <name type="scientific">Emiliania huxleyi (strain CCMP1516)</name>
    <dbReference type="NCBI Taxonomy" id="280463"/>
    <lineage>
        <taxon>Eukaryota</taxon>
        <taxon>Haptista</taxon>
        <taxon>Haptophyta</taxon>
        <taxon>Prymnesiophyceae</taxon>
        <taxon>Isochrysidales</taxon>
        <taxon>Noelaerhabdaceae</taxon>
        <taxon>Emiliania</taxon>
    </lineage>
</organism>
<dbReference type="AlphaFoldDB" id="A0A0D3KNT9"/>
<proteinExistence type="predicted"/>
<dbReference type="Proteomes" id="UP000013827">
    <property type="component" value="Unassembled WGS sequence"/>
</dbReference>
<dbReference type="EnsemblProtists" id="EOD37424">
    <property type="protein sequence ID" value="EOD37424"/>
    <property type="gene ID" value="EMIHUDRAFT_225607"/>
</dbReference>
<accession>A0A0D3KNT9</accession>
<keyword evidence="2" id="KW-1185">Reference proteome</keyword>
<sequence>MPFRLDDLSTLPADLQKDYGYMIKVCRNNLRGCRDEQRKPKYSVGQAKAQATPMPEDMRIAYLTVQESVVNEGESQRRSGLHTEGFAYLPFEAGKQECVRERVWEPWGYGDALHGEFTGGIFMASDVDDSTHVYNCRVPEILVGAGGDVEHLRPILNEIMPLSAKARYEDGAGDTIGSAHLIEGGVQRVLWPISLQAEQLFWMTDHTPHESRPLEKGQHRCYFRLVTGRVGACFIESCFQDPTKFSTDEEEVEQELLRMGVYNATFDTSVKDQANRAGDFEDTDVLENETAVQLDNGGEARFKKGAFNAYKNERNRKLHADPWDSEITDKSYALHLIVPHPTVAPLAFPFAEVTCKVTREALVIGNIPFAAKPTSYVSLSVVLHTAVAWQTVNELACGESGIVHGAECIAVLNGVA</sequence>
<name>A0A0D3KNT9_EMIH1</name>
<dbReference type="RefSeq" id="XP_005789853.1">
    <property type="nucleotide sequence ID" value="XM_005789796.1"/>
</dbReference>
<evidence type="ECO:0000313" key="2">
    <source>
        <dbReference type="Proteomes" id="UP000013827"/>
    </source>
</evidence>
<dbReference type="eggNOG" id="ENOG502S3JB">
    <property type="taxonomic scope" value="Eukaryota"/>
</dbReference>
<dbReference type="PaxDb" id="2903-EOD37424"/>